<dbReference type="PANTHER" id="PTHR44229">
    <property type="entry name" value="15-HYDROXYPROSTAGLANDIN DEHYDROGENASE [NAD(+)]"/>
    <property type="match status" value="1"/>
</dbReference>
<evidence type="ECO:0000313" key="5">
    <source>
        <dbReference type="Proteomes" id="UP001168821"/>
    </source>
</evidence>
<evidence type="ECO:0000256" key="3">
    <source>
        <dbReference type="RuleBase" id="RU000363"/>
    </source>
</evidence>
<evidence type="ECO:0000313" key="4">
    <source>
        <dbReference type="EMBL" id="KAJ3662673.1"/>
    </source>
</evidence>
<dbReference type="PROSITE" id="PS00061">
    <property type="entry name" value="ADH_SHORT"/>
    <property type="match status" value="1"/>
</dbReference>
<keyword evidence="2" id="KW-0560">Oxidoreductase</keyword>
<dbReference type="InterPro" id="IPR002347">
    <property type="entry name" value="SDR_fam"/>
</dbReference>
<keyword evidence="5" id="KW-1185">Reference proteome</keyword>
<dbReference type="PANTHER" id="PTHR44229:SF8">
    <property type="entry name" value="ALCOHOL DEHYDROGENASE-RELATED"/>
    <property type="match status" value="1"/>
</dbReference>
<proteinExistence type="inferred from homology"/>
<evidence type="ECO:0000256" key="1">
    <source>
        <dbReference type="ARBA" id="ARBA00006484"/>
    </source>
</evidence>
<comment type="caution">
    <text evidence="4">The sequence shown here is derived from an EMBL/GenBank/DDBJ whole genome shotgun (WGS) entry which is preliminary data.</text>
</comment>
<dbReference type="Gene3D" id="3.40.50.720">
    <property type="entry name" value="NAD(P)-binding Rossmann-like Domain"/>
    <property type="match status" value="1"/>
</dbReference>
<accession>A0AA38IVZ6</accession>
<dbReference type="SUPFAM" id="SSF51735">
    <property type="entry name" value="NAD(P)-binding Rossmann-fold domains"/>
    <property type="match status" value="1"/>
</dbReference>
<sequence>MYFKIDCKVALISGGASGIGLRYAKELLRNGIRGVTLADINDYFGEKALEEIRKEFGPNKAIYVKTDVTNRESYEGAFKKTVEVFKNLDILINNAGILNDGIWEKEIAINVNGVIHGTLLGLETYIPKYKSGDEGVIVNISSIAGVKESNHVPIYCATKFAVIGLSKSFGHIFHYNRTKVKILVLCPGVTETPLISDIHGKSLGPPYEEAMNSHLGDLPIQKPENVAVAMVNIIKNAQTGTVWIAEGEEEPYEFILPPRQNFAPK</sequence>
<dbReference type="Proteomes" id="UP001168821">
    <property type="component" value="Unassembled WGS sequence"/>
</dbReference>
<evidence type="ECO:0008006" key="6">
    <source>
        <dbReference type="Google" id="ProtNLM"/>
    </source>
</evidence>
<dbReference type="InterPro" id="IPR020904">
    <property type="entry name" value="Sc_DH/Rdtase_CS"/>
</dbReference>
<dbReference type="PRINTS" id="PR00080">
    <property type="entry name" value="SDRFAMILY"/>
</dbReference>
<name>A0AA38IVZ6_9CUCU</name>
<gene>
    <name evidence="4" type="ORF">Zmor_007011</name>
</gene>
<dbReference type="AlphaFoldDB" id="A0AA38IVZ6"/>
<dbReference type="PRINTS" id="PR00081">
    <property type="entry name" value="GDHRDH"/>
</dbReference>
<dbReference type="FunFam" id="3.40.50.720:FF:000149">
    <property type="entry name" value="15-hydroxyprostaglandin dehydrogenase [NAD(+)]"/>
    <property type="match status" value="1"/>
</dbReference>
<evidence type="ECO:0000256" key="2">
    <source>
        <dbReference type="ARBA" id="ARBA00023002"/>
    </source>
</evidence>
<reference evidence="4" key="1">
    <citation type="journal article" date="2023" name="G3 (Bethesda)">
        <title>Whole genome assemblies of Zophobas morio and Tenebrio molitor.</title>
        <authorList>
            <person name="Kaur S."/>
            <person name="Stinson S.A."/>
            <person name="diCenzo G.C."/>
        </authorList>
    </citation>
    <scope>NUCLEOTIDE SEQUENCE</scope>
    <source>
        <strain evidence="4">QUZm001</strain>
    </source>
</reference>
<dbReference type="GO" id="GO:0005737">
    <property type="term" value="C:cytoplasm"/>
    <property type="evidence" value="ECO:0007669"/>
    <property type="project" value="TreeGrafter"/>
</dbReference>
<protein>
    <recommendedName>
        <fullName evidence="6">15-hydroxyprostaglandin dehydrogenase [NAD+]</fullName>
    </recommendedName>
</protein>
<dbReference type="InterPro" id="IPR036291">
    <property type="entry name" value="NAD(P)-bd_dom_sf"/>
</dbReference>
<dbReference type="GO" id="GO:0016616">
    <property type="term" value="F:oxidoreductase activity, acting on the CH-OH group of donors, NAD or NADP as acceptor"/>
    <property type="evidence" value="ECO:0007669"/>
    <property type="project" value="TreeGrafter"/>
</dbReference>
<dbReference type="Pfam" id="PF00106">
    <property type="entry name" value="adh_short"/>
    <property type="match status" value="1"/>
</dbReference>
<comment type="similarity">
    <text evidence="1 3">Belongs to the short-chain dehydrogenases/reductases (SDR) family.</text>
</comment>
<dbReference type="EMBL" id="JALNTZ010000002">
    <property type="protein sequence ID" value="KAJ3662673.1"/>
    <property type="molecule type" value="Genomic_DNA"/>
</dbReference>
<organism evidence="4 5">
    <name type="scientific">Zophobas morio</name>
    <dbReference type="NCBI Taxonomy" id="2755281"/>
    <lineage>
        <taxon>Eukaryota</taxon>
        <taxon>Metazoa</taxon>
        <taxon>Ecdysozoa</taxon>
        <taxon>Arthropoda</taxon>
        <taxon>Hexapoda</taxon>
        <taxon>Insecta</taxon>
        <taxon>Pterygota</taxon>
        <taxon>Neoptera</taxon>
        <taxon>Endopterygota</taxon>
        <taxon>Coleoptera</taxon>
        <taxon>Polyphaga</taxon>
        <taxon>Cucujiformia</taxon>
        <taxon>Tenebrionidae</taxon>
        <taxon>Zophobas</taxon>
    </lineage>
</organism>